<comment type="caution">
    <text evidence="12">The sequence shown here is derived from an EMBL/GenBank/DDBJ whole genome shotgun (WGS) entry which is preliminary data.</text>
</comment>
<name>A0A175R690_9HYPH</name>
<protein>
    <recommendedName>
        <fullName evidence="4 10">Ribonuclease H</fullName>
        <shortName evidence="10">RNase H</shortName>
        <ecNumber evidence="4 10">3.1.26.4</ecNumber>
    </recommendedName>
</protein>
<dbReference type="STRING" id="401562.NS365_12150"/>
<evidence type="ECO:0000256" key="2">
    <source>
        <dbReference type="ARBA" id="ARBA00005300"/>
    </source>
</evidence>
<gene>
    <name evidence="10" type="primary">rnhA</name>
    <name evidence="12" type="ORF">NS226_18190</name>
</gene>
<evidence type="ECO:0000256" key="7">
    <source>
        <dbReference type="ARBA" id="ARBA00022759"/>
    </source>
</evidence>
<dbReference type="GO" id="GO:0005737">
    <property type="term" value="C:cytoplasm"/>
    <property type="evidence" value="ECO:0007669"/>
    <property type="project" value="UniProtKB-SubCell"/>
</dbReference>
<keyword evidence="5 10" id="KW-0540">Nuclease</keyword>
<dbReference type="HAMAP" id="MF_00042">
    <property type="entry name" value="RNase_H"/>
    <property type="match status" value="1"/>
</dbReference>
<keyword evidence="6 10" id="KW-0479">Metal-binding</keyword>
<evidence type="ECO:0000256" key="8">
    <source>
        <dbReference type="ARBA" id="ARBA00022801"/>
    </source>
</evidence>
<evidence type="ECO:0000313" key="13">
    <source>
        <dbReference type="Proteomes" id="UP000078272"/>
    </source>
</evidence>
<dbReference type="NCBIfam" id="NF001236">
    <property type="entry name" value="PRK00203.1"/>
    <property type="match status" value="1"/>
</dbReference>
<dbReference type="Proteomes" id="UP000078272">
    <property type="component" value="Unassembled WGS sequence"/>
</dbReference>
<dbReference type="EMBL" id="LDPZ01000050">
    <property type="protein sequence ID" value="KTQ86333.1"/>
    <property type="molecule type" value="Genomic_DNA"/>
</dbReference>
<proteinExistence type="inferred from homology"/>
<feature type="binding site" evidence="10">
    <location>
        <position position="57"/>
    </location>
    <ligand>
        <name>Mg(2+)</name>
        <dbReference type="ChEBI" id="CHEBI:18420"/>
        <label>1</label>
    </ligand>
</feature>
<dbReference type="InterPro" id="IPR022892">
    <property type="entry name" value="RNaseHI"/>
</dbReference>
<comment type="similarity">
    <text evidence="2 10">Belongs to the RNase H family.</text>
</comment>
<dbReference type="CDD" id="cd09278">
    <property type="entry name" value="RNase_HI_prokaryote_like"/>
    <property type="match status" value="1"/>
</dbReference>
<evidence type="ECO:0000256" key="10">
    <source>
        <dbReference type="HAMAP-Rule" id="MF_00042"/>
    </source>
</evidence>
<evidence type="ECO:0000256" key="4">
    <source>
        <dbReference type="ARBA" id="ARBA00012180"/>
    </source>
</evidence>
<dbReference type="GO" id="GO:0000287">
    <property type="term" value="F:magnesium ion binding"/>
    <property type="evidence" value="ECO:0007669"/>
    <property type="project" value="UniProtKB-UniRule"/>
</dbReference>
<accession>A0A175R690</accession>
<evidence type="ECO:0000256" key="9">
    <source>
        <dbReference type="ARBA" id="ARBA00022842"/>
    </source>
</evidence>
<dbReference type="GO" id="GO:0043137">
    <property type="term" value="P:DNA replication, removal of RNA primer"/>
    <property type="evidence" value="ECO:0007669"/>
    <property type="project" value="TreeGrafter"/>
</dbReference>
<comment type="subcellular location">
    <subcellularLocation>
        <location evidence="10">Cytoplasm</location>
    </subcellularLocation>
</comment>
<dbReference type="EC" id="3.1.26.4" evidence="4 10"/>
<feature type="binding site" evidence="10">
    <location>
        <position position="142"/>
    </location>
    <ligand>
        <name>Mg(2+)</name>
        <dbReference type="ChEBI" id="CHEBI:18420"/>
        <label>2</label>
    </ligand>
</feature>
<dbReference type="InterPro" id="IPR036397">
    <property type="entry name" value="RNaseH_sf"/>
</dbReference>
<reference evidence="12 13" key="1">
    <citation type="journal article" date="2016" name="Front. Microbiol.">
        <title>Genomic Resource of Rice Seed Associated Bacteria.</title>
        <authorList>
            <person name="Midha S."/>
            <person name="Bansal K."/>
            <person name="Sharma S."/>
            <person name="Kumar N."/>
            <person name="Patil P.P."/>
            <person name="Chaudhry V."/>
            <person name="Patil P.B."/>
        </authorList>
    </citation>
    <scope>NUCLEOTIDE SEQUENCE [LARGE SCALE GENOMIC DNA]</scope>
    <source>
        <strain evidence="12 13">NS226</strain>
    </source>
</reference>
<organism evidence="12 13">
    <name type="scientific">Aureimonas ureilytica</name>
    <dbReference type="NCBI Taxonomy" id="401562"/>
    <lineage>
        <taxon>Bacteria</taxon>
        <taxon>Pseudomonadati</taxon>
        <taxon>Pseudomonadota</taxon>
        <taxon>Alphaproteobacteria</taxon>
        <taxon>Hyphomicrobiales</taxon>
        <taxon>Aurantimonadaceae</taxon>
        <taxon>Aureimonas</taxon>
    </lineage>
</organism>
<keyword evidence="10" id="KW-0963">Cytoplasm</keyword>
<keyword evidence="9 10" id="KW-0460">Magnesium</keyword>
<feature type="binding site" evidence="10">
    <location>
        <position position="14"/>
    </location>
    <ligand>
        <name>Mg(2+)</name>
        <dbReference type="ChEBI" id="CHEBI:18420"/>
        <label>1</label>
    </ligand>
</feature>
<comment type="catalytic activity">
    <reaction evidence="1 10">
        <text>Endonucleolytic cleavage to 5'-phosphomonoester.</text>
        <dbReference type="EC" id="3.1.26.4"/>
    </reaction>
</comment>
<keyword evidence="8 10" id="KW-0378">Hydrolase</keyword>
<comment type="cofactor">
    <cofactor evidence="10">
        <name>Mg(2+)</name>
        <dbReference type="ChEBI" id="CHEBI:18420"/>
    </cofactor>
    <text evidence="10">Binds 1 Mg(2+) ion per subunit. May bind a second metal ion at a regulatory site, or after substrate binding.</text>
</comment>
<comment type="function">
    <text evidence="10">Endonuclease that specifically degrades the RNA of RNA-DNA hybrids.</text>
</comment>
<dbReference type="PANTHER" id="PTHR10642">
    <property type="entry name" value="RIBONUCLEASE H1"/>
    <property type="match status" value="1"/>
</dbReference>
<dbReference type="Gene3D" id="3.30.420.10">
    <property type="entry name" value="Ribonuclease H-like superfamily/Ribonuclease H"/>
    <property type="match status" value="1"/>
</dbReference>
<evidence type="ECO:0000256" key="3">
    <source>
        <dbReference type="ARBA" id="ARBA00011245"/>
    </source>
</evidence>
<evidence type="ECO:0000313" key="12">
    <source>
        <dbReference type="EMBL" id="KTQ86333.1"/>
    </source>
</evidence>
<dbReference type="AlphaFoldDB" id="A0A175R690"/>
<evidence type="ECO:0000256" key="6">
    <source>
        <dbReference type="ARBA" id="ARBA00022723"/>
    </source>
</evidence>
<feature type="binding site" evidence="10">
    <location>
        <position position="78"/>
    </location>
    <ligand>
        <name>Mg(2+)</name>
        <dbReference type="ChEBI" id="CHEBI:18420"/>
        <label>1</label>
    </ligand>
</feature>
<dbReference type="PROSITE" id="PS50879">
    <property type="entry name" value="RNASE_H_1"/>
    <property type="match status" value="1"/>
</dbReference>
<comment type="subunit">
    <text evidence="3 10">Monomer.</text>
</comment>
<dbReference type="InterPro" id="IPR050092">
    <property type="entry name" value="RNase_H"/>
</dbReference>
<evidence type="ECO:0000259" key="11">
    <source>
        <dbReference type="PROSITE" id="PS50879"/>
    </source>
</evidence>
<dbReference type="GO" id="GO:0003676">
    <property type="term" value="F:nucleic acid binding"/>
    <property type="evidence" value="ECO:0007669"/>
    <property type="project" value="InterPro"/>
</dbReference>
<dbReference type="InterPro" id="IPR002156">
    <property type="entry name" value="RNaseH_domain"/>
</dbReference>
<dbReference type="PANTHER" id="PTHR10642:SF26">
    <property type="entry name" value="RIBONUCLEASE H1"/>
    <property type="match status" value="1"/>
</dbReference>
<sequence length="166" mass="17966">MAPSDARRAVIHTDGSCAGNPGPGGWAAVIRFAGGEAEREPIVLTGGVAHSTNNRMELTAAIEALKALPSGGATLFTDSQYLVRGMTEWLRPWKSHGWKNAAGAKVRNRDLWKELDLLTTGRDIAWVWIKGHDGHVGNEEVDRLAGEAARRALALSAKPPRRIKTR</sequence>
<feature type="binding site" evidence="10">
    <location>
        <position position="14"/>
    </location>
    <ligand>
        <name>Mg(2+)</name>
        <dbReference type="ChEBI" id="CHEBI:18420"/>
        <label>2</label>
    </ligand>
</feature>
<dbReference type="SUPFAM" id="SSF53098">
    <property type="entry name" value="Ribonuclease H-like"/>
    <property type="match status" value="1"/>
</dbReference>
<evidence type="ECO:0000256" key="5">
    <source>
        <dbReference type="ARBA" id="ARBA00022722"/>
    </source>
</evidence>
<dbReference type="PATRIC" id="fig|401562.3.peg.3732"/>
<dbReference type="Pfam" id="PF00075">
    <property type="entry name" value="RNase_H"/>
    <property type="match status" value="1"/>
</dbReference>
<dbReference type="GO" id="GO:0004523">
    <property type="term" value="F:RNA-DNA hybrid ribonuclease activity"/>
    <property type="evidence" value="ECO:0007669"/>
    <property type="project" value="UniProtKB-UniRule"/>
</dbReference>
<evidence type="ECO:0000256" key="1">
    <source>
        <dbReference type="ARBA" id="ARBA00000077"/>
    </source>
</evidence>
<dbReference type="InterPro" id="IPR012337">
    <property type="entry name" value="RNaseH-like_sf"/>
</dbReference>
<keyword evidence="7 10" id="KW-0255">Endonuclease</keyword>
<feature type="domain" description="RNase H type-1" evidence="11">
    <location>
        <begin position="5"/>
        <end position="150"/>
    </location>
</feature>